<keyword evidence="4" id="KW-1185">Reference proteome</keyword>
<dbReference type="Proteomes" id="UP001055172">
    <property type="component" value="Unassembled WGS sequence"/>
</dbReference>
<keyword evidence="2" id="KW-1133">Transmembrane helix</keyword>
<protein>
    <submittedName>
        <fullName evidence="3">Uncharacterized protein</fullName>
    </submittedName>
</protein>
<comment type="caution">
    <text evidence="3">The sequence shown here is derived from an EMBL/GenBank/DDBJ whole genome shotgun (WGS) entry which is preliminary data.</text>
</comment>
<reference evidence="3 4" key="1">
    <citation type="submission" date="2021-07" db="EMBL/GenBank/DDBJ databases">
        <title>Genome data of Colletotrichum spaethianum.</title>
        <authorList>
            <person name="Utami Y.D."/>
            <person name="Hiruma K."/>
        </authorList>
    </citation>
    <scope>NUCLEOTIDE SEQUENCE [LARGE SCALE GENOMIC DNA]</scope>
    <source>
        <strain evidence="3 4">MAFF 242679</strain>
    </source>
</reference>
<dbReference type="AlphaFoldDB" id="A0AA37LW57"/>
<gene>
    <name evidence="3" type="ORF">ColLi_09550</name>
</gene>
<evidence type="ECO:0000313" key="4">
    <source>
        <dbReference type="Proteomes" id="UP001055172"/>
    </source>
</evidence>
<keyword evidence="2" id="KW-0812">Transmembrane</keyword>
<keyword evidence="2" id="KW-0472">Membrane</keyword>
<dbReference type="EMBL" id="BPPX01000023">
    <property type="protein sequence ID" value="GJC86712.1"/>
    <property type="molecule type" value="Genomic_DNA"/>
</dbReference>
<proteinExistence type="predicted"/>
<feature type="region of interest" description="Disordered" evidence="1">
    <location>
        <begin position="335"/>
        <end position="354"/>
    </location>
</feature>
<sequence length="703" mass="72697">MMNKHCPRSHSGYYREDDDLSVNDGAVQRNKDWSTYRKTDTFIAVCAAIVLASIIGGGIAIGVHCKHSPFGYLTLLSFTDTGKVATGGSATGDVGHGSAAHIVPRFPVMQFNAAHSNGTRYGINSTLSGSSSTGTSSLCSDNAQETEAVTSLTNQTTADVTTTIKMTRTQTFHKSAKGTTVSSAKAVNATLSDSSSSSESVPVVTQAITTSVTETAYLTATATESHGISGPDFSLSSSKASTGAFISEATTSQVETSSVDVVSVVLTKTLVETRVVTSTAQEVVSTITYTPTTIIRSTVTVTPQPFVSPSQEAQCSREVRDHTVYVTITETAAPGSSVSTSVSSKAPKTSTSAPAPEAADTIVVTYTVTVDSLTPISKVPVVSSPSDVSKNSTKVSSHSNPTRVVTEVATQVVYVTVADGTTAFSTAVSSVLGHASTPAHSTETAQAPTATGVVVITKTVIDQVFQTVSASPTPSVDVETDTQTSVITVTALPGTPSGLPRPSKSILTTLVLTDRATKTVTIGGMATVTVRPETSTSSASGHNSTRTDTKLITEIDIRTLTVTVSGHVQTSLVTVHKNLTATVTQTRANSTAVGISTDVFRLPPANTTVYISGTPMMHPRPTTATFPPYAITNGTVFRPTTPLFQSSGSASGSRPPTSSTVVVVSNAEKRAEPVMFGLDAATGGCKSCTTCLVIFVLGLLVLF</sequence>
<accession>A0AA37LW57</accession>
<feature type="transmembrane region" description="Helical" evidence="2">
    <location>
        <begin position="41"/>
        <end position="63"/>
    </location>
</feature>
<name>A0AA37LW57_9PEZI</name>
<evidence type="ECO:0000313" key="3">
    <source>
        <dbReference type="EMBL" id="GJC86712.1"/>
    </source>
</evidence>
<evidence type="ECO:0000256" key="1">
    <source>
        <dbReference type="SAM" id="MobiDB-lite"/>
    </source>
</evidence>
<organism evidence="3 4">
    <name type="scientific">Colletotrichum liriopes</name>
    <dbReference type="NCBI Taxonomy" id="708192"/>
    <lineage>
        <taxon>Eukaryota</taxon>
        <taxon>Fungi</taxon>
        <taxon>Dikarya</taxon>
        <taxon>Ascomycota</taxon>
        <taxon>Pezizomycotina</taxon>
        <taxon>Sordariomycetes</taxon>
        <taxon>Hypocreomycetidae</taxon>
        <taxon>Glomerellales</taxon>
        <taxon>Glomerellaceae</taxon>
        <taxon>Colletotrichum</taxon>
        <taxon>Colletotrichum spaethianum species complex</taxon>
    </lineage>
</organism>
<evidence type="ECO:0000256" key="2">
    <source>
        <dbReference type="SAM" id="Phobius"/>
    </source>
</evidence>